<comment type="similarity">
    <text evidence="2 8 10">Belongs to the glycosyl hydrolase 9 (cellulase E) family.</text>
</comment>
<dbReference type="PROSITE" id="PS00592">
    <property type="entry name" value="GH9_2"/>
    <property type="match status" value="1"/>
</dbReference>
<proteinExistence type="inferred from homology"/>
<evidence type="ECO:0000259" key="12">
    <source>
        <dbReference type="Pfam" id="PF00759"/>
    </source>
</evidence>
<keyword evidence="7 8" id="KW-0624">Polysaccharide degradation</keyword>
<feature type="domain" description="Glycoside hydrolase family 9" evidence="12">
    <location>
        <begin position="23"/>
        <end position="476"/>
    </location>
</feature>
<sequence length="492" mass="54160">MSMKIVFFTILLSIATTTANHDYKDALSKSIIFFEGQRSGKLPPRQSITWRSDSGLSDGSSDNVDLTGGYYDAGDNVKFGFPMAFTTTMMAWSVLEFGRRMADEQLEAAREAVRWGSDYLLKASAHLPNALYVQVGDPKADHKCWERAEDMTTARPVYKVTPSNPGSDVAAETAAALAAASRVFRHVDPGYSLKLIEAAEKAFTFADTYRGSYSDSLSSVVCPFYCSYSGYHDELLWGAAWLFKATHNSSYLDYAKSLGLDDDSDVFSWDNKLPGARVLLSRDSHINDEGELSMFKEHAQRFMCNVLRGSPSQSVSYTPGGLMYKMDGSNLQYATSSTFLMTTYAKYLKAAEETFNCGDFVVSPSLLREQAKKQVDYILGDNPKEMSYMVGYGDLYPRRIHHRDSSIPIYSTDGTSSSSYGCDGGFQFFYSNGPNPNVLTGAVVGGPDKDDSFSDARDNYGQSEPATYINAPLIGSLAYLAASFEAASFESH</sequence>
<evidence type="ECO:0000256" key="5">
    <source>
        <dbReference type="ARBA" id="ARBA00023277"/>
    </source>
</evidence>
<feature type="active site" evidence="9">
    <location>
        <position position="464"/>
    </location>
</feature>
<keyword evidence="14" id="KW-1185">Reference proteome</keyword>
<reference evidence="13" key="1">
    <citation type="journal article" date="2023" name="Nat. Commun.">
        <title>Diploid and tetraploid genomes of Acorus and the evolution of monocots.</title>
        <authorList>
            <person name="Ma L."/>
            <person name="Liu K.W."/>
            <person name="Li Z."/>
            <person name="Hsiao Y.Y."/>
            <person name="Qi Y."/>
            <person name="Fu T."/>
            <person name="Tang G.D."/>
            <person name="Zhang D."/>
            <person name="Sun W.H."/>
            <person name="Liu D.K."/>
            <person name="Li Y."/>
            <person name="Chen G.Z."/>
            <person name="Liu X.D."/>
            <person name="Liao X.Y."/>
            <person name="Jiang Y.T."/>
            <person name="Yu X."/>
            <person name="Hao Y."/>
            <person name="Huang J."/>
            <person name="Zhao X.W."/>
            <person name="Ke S."/>
            <person name="Chen Y.Y."/>
            <person name="Wu W.L."/>
            <person name="Hsu J.L."/>
            <person name="Lin Y.F."/>
            <person name="Huang M.D."/>
            <person name="Li C.Y."/>
            <person name="Huang L."/>
            <person name="Wang Z.W."/>
            <person name="Zhao X."/>
            <person name="Zhong W.Y."/>
            <person name="Peng D.H."/>
            <person name="Ahmad S."/>
            <person name="Lan S."/>
            <person name="Zhang J.S."/>
            <person name="Tsai W.C."/>
            <person name="Van de Peer Y."/>
            <person name="Liu Z.J."/>
        </authorList>
    </citation>
    <scope>NUCLEOTIDE SEQUENCE</scope>
    <source>
        <strain evidence="13">SCP</strain>
    </source>
</reference>
<keyword evidence="10" id="KW-0732">Signal</keyword>
<dbReference type="InterPro" id="IPR033126">
    <property type="entry name" value="Glyco_hydro_9_Asp/Glu_AS"/>
</dbReference>
<dbReference type="Gene3D" id="1.50.10.10">
    <property type="match status" value="1"/>
</dbReference>
<dbReference type="PROSITE" id="PS00698">
    <property type="entry name" value="GH9_3"/>
    <property type="match status" value="1"/>
</dbReference>
<evidence type="ECO:0000256" key="4">
    <source>
        <dbReference type="ARBA" id="ARBA00023001"/>
    </source>
</evidence>
<name>A0AAV9BJW8_ACOGR</name>
<evidence type="ECO:0000313" key="14">
    <source>
        <dbReference type="Proteomes" id="UP001179952"/>
    </source>
</evidence>
<dbReference type="FunFam" id="1.50.10.10:FF:000020">
    <property type="entry name" value="Endoglucanase"/>
    <property type="match status" value="1"/>
</dbReference>
<keyword evidence="6 8" id="KW-0326">Glycosidase</keyword>
<evidence type="ECO:0000256" key="11">
    <source>
        <dbReference type="SAM" id="MobiDB-lite"/>
    </source>
</evidence>
<reference evidence="13" key="2">
    <citation type="submission" date="2023-06" db="EMBL/GenBank/DDBJ databases">
        <authorList>
            <person name="Ma L."/>
            <person name="Liu K.-W."/>
            <person name="Li Z."/>
            <person name="Hsiao Y.-Y."/>
            <person name="Qi Y."/>
            <person name="Fu T."/>
            <person name="Tang G."/>
            <person name="Zhang D."/>
            <person name="Sun W.-H."/>
            <person name="Liu D.-K."/>
            <person name="Li Y."/>
            <person name="Chen G.-Z."/>
            <person name="Liu X.-D."/>
            <person name="Liao X.-Y."/>
            <person name="Jiang Y.-T."/>
            <person name="Yu X."/>
            <person name="Hao Y."/>
            <person name="Huang J."/>
            <person name="Zhao X.-W."/>
            <person name="Ke S."/>
            <person name="Chen Y.-Y."/>
            <person name="Wu W.-L."/>
            <person name="Hsu J.-L."/>
            <person name="Lin Y.-F."/>
            <person name="Huang M.-D."/>
            <person name="Li C.-Y."/>
            <person name="Huang L."/>
            <person name="Wang Z.-W."/>
            <person name="Zhao X."/>
            <person name="Zhong W.-Y."/>
            <person name="Peng D.-H."/>
            <person name="Ahmad S."/>
            <person name="Lan S."/>
            <person name="Zhang J.-S."/>
            <person name="Tsai W.-C."/>
            <person name="Van De Peer Y."/>
            <person name="Liu Z.-J."/>
        </authorList>
    </citation>
    <scope>NUCLEOTIDE SEQUENCE</scope>
    <source>
        <strain evidence="13">SCP</strain>
        <tissue evidence="13">Leaves</tissue>
    </source>
</reference>
<dbReference type="GO" id="GO:0030245">
    <property type="term" value="P:cellulose catabolic process"/>
    <property type="evidence" value="ECO:0007669"/>
    <property type="project" value="UniProtKB-KW"/>
</dbReference>
<dbReference type="InterPro" id="IPR018221">
    <property type="entry name" value="Glyco_hydro_9_His_AS"/>
</dbReference>
<feature type="active site" evidence="9">
    <location>
        <position position="455"/>
    </location>
</feature>
<organism evidence="13 14">
    <name type="scientific">Acorus gramineus</name>
    <name type="common">Dwarf sweet flag</name>
    <dbReference type="NCBI Taxonomy" id="55184"/>
    <lineage>
        <taxon>Eukaryota</taxon>
        <taxon>Viridiplantae</taxon>
        <taxon>Streptophyta</taxon>
        <taxon>Embryophyta</taxon>
        <taxon>Tracheophyta</taxon>
        <taxon>Spermatophyta</taxon>
        <taxon>Magnoliopsida</taxon>
        <taxon>Liliopsida</taxon>
        <taxon>Acoraceae</taxon>
        <taxon>Acorus</taxon>
    </lineage>
</organism>
<feature type="chain" id="PRO_5043094690" description="Endoglucanase" evidence="10">
    <location>
        <begin position="20"/>
        <end position="492"/>
    </location>
</feature>
<accession>A0AAV9BJW8</accession>
<feature type="region of interest" description="Disordered" evidence="11">
    <location>
        <begin position="39"/>
        <end position="60"/>
    </location>
</feature>
<dbReference type="PANTHER" id="PTHR22298">
    <property type="entry name" value="ENDO-1,4-BETA-GLUCANASE"/>
    <property type="match status" value="1"/>
</dbReference>
<dbReference type="InterPro" id="IPR001701">
    <property type="entry name" value="Glyco_hydro_9"/>
</dbReference>
<comment type="caution">
    <text evidence="13">The sequence shown here is derived from an EMBL/GenBank/DDBJ whole genome shotgun (WGS) entry which is preliminary data.</text>
</comment>
<dbReference type="GO" id="GO:0008810">
    <property type="term" value="F:cellulase activity"/>
    <property type="evidence" value="ECO:0007669"/>
    <property type="project" value="UniProtKB-EC"/>
</dbReference>
<dbReference type="Pfam" id="PF00759">
    <property type="entry name" value="Glyco_hydro_9"/>
    <property type="match status" value="1"/>
</dbReference>
<evidence type="ECO:0000256" key="3">
    <source>
        <dbReference type="ARBA" id="ARBA00022801"/>
    </source>
</evidence>
<dbReference type="EC" id="3.2.1.4" evidence="10"/>
<keyword evidence="5 8" id="KW-0119">Carbohydrate metabolism</keyword>
<comment type="catalytic activity">
    <reaction evidence="1 10">
        <text>Endohydrolysis of (1-&gt;4)-beta-D-glucosidic linkages in cellulose, lichenin and cereal beta-D-glucans.</text>
        <dbReference type="EC" id="3.2.1.4"/>
    </reaction>
</comment>
<evidence type="ECO:0000256" key="9">
    <source>
        <dbReference type="PROSITE-ProRule" id="PRU10060"/>
    </source>
</evidence>
<evidence type="ECO:0000256" key="6">
    <source>
        <dbReference type="ARBA" id="ARBA00023295"/>
    </source>
</evidence>
<dbReference type="Proteomes" id="UP001179952">
    <property type="component" value="Unassembled WGS sequence"/>
</dbReference>
<evidence type="ECO:0000256" key="7">
    <source>
        <dbReference type="ARBA" id="ARBA00023326"/>
    </source>
</evidence>
<dbReference type="InterPro" id="IPR012341">
    <property type="entry name" value="6hp_glycosidase-like_sf"/>
</dbReference>
<evidence type="ECO:0000256" key="2">
    <source>
        <dbReference type="ARBA" id="ARBA00007072"/>
    </source>
</evidence>
<keyword evidence="4 10" id="KW-0136">Cellulose degradation</keyword>
<gene>
    <name evidence="13" type="ORF">QJS04_geneDACA009937</name>
</gene>
<protein>
    <recommendedName>
        <fullName evidence="10">Endoglucanase</fullName>
        <ecNumber evidence="10">3.2.1.4</ecNumber>
    </recommendedName>
</protein>
<keyword evidence="3 8" id="KW-0378">Hydrolase</keyword>
<dbReference type="EMBL" id="JAUJYN010000003">
    <property type="protein sequence ID" value="KAK1276442.1"/>
    <property type="molecule type" value="Genomic_DNA"/>
</dbReference>
<dbReference type="InterPro" id="IPR008928">
    <property type="entry name" value="6-hairpin_glycosidase_sf"/>
</dbReference>
<evidence type="ECO:0000256" key="1">
    <source>
        <dbReference type="ARBA" id="ARBA00000966"/>
    </source>
</evidence>
<dbReference type="AlphaFoldDB" id="A0AAV9BJW8"/>
<feature type="signal peptide" evidence="10">
    <location>
        <begin position="1"/>
        <end position="19"/>
    </location>
</feature>
<dbReference type="SUPFAM" id="SSF48208">
    <property type="entry name" value="Six-hairpin glycosidases"/>
    <property type="match status" value="1"/>
</dbReference>
<evidence type="ECO:0000256" key="10">
    <source>
        <dbReference type="RuleBase" id="RU361166"/>
    </source>
</evidence>
<evidence type="ECO:0000256" key="8">
    <source>
        <dbReference type="PROSITE-ProRule" id="PRU10059"/>
    </source>
</evidence>
<feature type="active site" evidence="8">
    <location>
        <position position="401"/>
    </location>
</feature>
<evidence type="ECO:0000313" key="13">
    <source>
        <dbReference type="EMBL" id="KAK1276442.1"/>
    </source>
</evidence>